<evidence type="ECO:0000259" key="1">
    <source>
        <dbReference type="Pfam" id="PF16334"/>
    </source>
</evidence>
<sequence>MYSRIPSYPLITHDPYFSIWSPSDHLNDAQTVSWTGKAMPLNGTISVDGTVFRFLGDRQSLPVIEQVSAEITATQTRYTFSNSQIELGVSFAQHFDLKDLQSISEPITYLSFVVRSRDHQAHDVHLELDFDGAITYESLTDNRLITRQFEIGQTQEVFLGKARQTPLNSSGDLINIDWGYLYLATTLSADSQVSAYQKWNQQGLRAQFDLSTASEKKAQLLVAYDDLHAINYFGQATNAYWKQAEPSMPALLDKRLQSFDAIVNDCYRIDQQIGQLAATVGADNYELICATAYRQAIAAHKLIRDENGEIVFLSKECNSNGCIGTVDVSYPSIPLFLAFNPELVAGMMRPIFRFAKLPAWPFDFAPHDVGRYPDATGQVYGMNRPDDVDDGTMLREYDTVGEYYQYPANADLYNFDYQMPIEESGDMIIMASAVELLQAGDFLEQHFDQLWQWSKFLVAHGQDPENQLCTDDFAGHLAHNVNLSLKAIVALAMFGKALLTAGIHQDEANELITQARKMAAIWTETAQSQSDTRLAFDQPDSWALKYNLIWDKLFGLGLFDAQISQKEIQRYLQQLNDYGTPLDKRATYTKVDWLMWVASLTTERHDFDQFTQSVVRFLNETPDRQPFSDWYDTKSAKMVAFKNRSVIGGVFMPMLAKILQSQA</sequence>
<dbReference type="PANTHER" id="PTHR31987">
    <property type="entry name" value="GLUTAMINASE A-RELATED"/>
    <property type="match status" value="1"/>
</dbReference>
<feature type="domain" description="Glutaminase A N-terminal" evidence="3">
    <location>
        <begin position="74"/>
        <end position="208"/>
    </location>
</feature>
<dbReference type="InterPro" id="IPR032515">
    <property type="entry name" value="DUF4964"/>
</dbReference>
<proteinExistence type="predicted"/>
<name>A0ABW1UNZ1_9LACO</name>
<dbReference type="PANTHER" id="PTHR31987:SF1">
    <property type="entry name" value="GLUTAMINASE A"/>
    <property type="match status" value="1"/>
</dbReference>
<feature type="domain" description="Glutaminase A central" evidence="2">
    <location>
        <begin position="283"/>
        <end position="653"/>
    </location>
</feature>
<dbReference type="InterPro" id="IPR032514">
    <property type="entry name" value="GtaA_central"/>
</dbReference>
<feature type="domain" description="DUF4964" evidence="1">
    <location>
        <begin position="4"/>
        <end position="58"/>
    </location>
</feature>
<dbReference type="Pfam" id="PF17168">
    <property type="entry name" value="DUF5127"/>
    <property type="match status" value="1"/>
</dbReference>
<dbReference type="Proteomes" id="UP001596310">
    <property type="component" value="Unassembled WGS sequence"/>
</dbReference>
<evidence type="ECO:0000259" key="2">
    <source>
        <dbReference type="Pfam" id="PF16335"/>
    </source>
</evidence>
<evidence type="ECO:0000313" key="5">
    <source>
        <dbReference type="Proteomes" id="UP001596310"/>
    </source>
</evidence>
<dbReference type="Pfam" id="PF16335">
    <property type="entry name" value="GtaA_6_Hairpin"/>
    <property type="match status" value="1"/>
</dbReference>
<dbReference type="EMBL" id="JBHSSM010000017">
    <property type="protein sequence ID" value="MFC6315378.1"/>
    <property type="molecule type" value="Genomic_DNA"/>
</dbReference>
<keyword evidence="5" id="KW-1185">Reference proteome</keyword>
<evidence type="ECO:0000313" key="4">
    <source>
        <dbReference type="EMBL" id="MFC6315378.1"/>
    </source>
</evidence>
<comment type="caution">
    <text evidence="4">The sequence shown here is derived from an EMBL/GenBank/DDBJ whole genome shotgun (WGS) entry which is preliminary data.</text>
</comment>
<dbReference type="RefSeq" id="WP_125597614.1">
    <property type="nucleotide sequence ID" value="NZ_JBHSSM010000017.1"/>
</dbReference>
<gene>
    <name evidence="4" type="ORF">ACFQHW_07370</name>
</gene>
<dbReference type="InterPro" id="IPR052743">
    <property type="entry name" value="Glutaminase_GtaA"/>
</dbReference>
<dbReference type="InterPro" id="IPR033433">
    <property type="entry name" value="GtaA_N"/>
</dbReference>
<reference evidence="5" key="1">
    <citation type="journal article" date="2019" name="Int. J. Syst. Evol. Microbiol.">
        <title>The Global Catalogue of Microorganisms (GCM) 10K type strain sequencing project: providing services to taxonomists for standard genome sequencing and annotation.</title>
        <authorList>
            <consortium name="The Broad Institute Genomics Platform"/>
            <consortium name="The Broad Institute Genome Sequencing Center for Infectious Disease"/>
            <person name="Wu L."/>
            <person name="Ma J."/>
        </authorList>
    </citation>
    <scope>NUCLEOTIDE SEQUENCE [LARGE SCALE GENOMIC DNA]</scope>
    <source>
        <strain evidence="5">CCM 8897</strain>
    </source>
</reference>
<accession>A0ABW1UNZ1</accession>
<dbReference type="Pfam" id="PF16334">
    <property type="entry name" value="DUF4964"/>
    <property type="match status" value="1"/>
</dbReference>
<protein>
    <submittedName>
        <fullName evidence="4">Glutaminase domain-containing protein</fullName>
    </submittedName>
</protein>
<organism evidence="4 5">
    <name type="scientific">Lapidilactobacillus achengensis</name>
    <dbReference type="NCBI Taxonomy" id="2486000"/>
    <lineage>
        <taxon>Bacteria</taxon>
        <taxon>Bacillati</taxon>
        <taxon>Bacillota</taxon>
        <taxon>Bacilli</taxon>
        <taxon>Lactobacillales</taxon>
        <taxon>Lactobacillaceae</taxon>
        <taxon>Lapidilactobacillus</taxon>
    </lineage>
</organism>
<evidence type="ECO:0000259" key="3">
    <source>
        <dbReference type="Pfam" id="PF17168"/>
    </source>
</evidence>